<dbReference type="RefSeq" id="WP_248436621.1">
    <property type="nucleotide sequence ID" value="NZ_CP096205.1"/>
</dbReference>
<sequence length="388" mass="46366">MKIINIIDLQLREILKLLKEDLKNSNITYNYLICEAETKFLDSTSMKLYLTETKIENETLLQIICDNCVKIVELWNIDFEVLPDKKLKEHFFYSDESKDKLFSTDIDFHAIYLFVDKLQFFNTIYGKEAFVKNYEYKIVPIPEIVSNCINIYNFIKQSYPEINSDFTPEYYFNHYNKTKRFALQSVLKPYSKSDFKEFKINLENYLIRYRFIFDKINEIDKIEFKQDIIDHLKNVTNNQIHSKYNVLLIDAIERIENNFQLIKTSLIDIPKNIIPQPNEISKPKKLKKTLLEFFHNIENKEKFIQELKNLFPTEQGKSIKAIVLKLVEVQILIYGTKEFFQFYNELKTYFNRDIGTYQSINDVKTVDNETAQTVYKKLNPLIAKYKPN</sequence>
<name>A0ABY4KIS1_9FLAO</name>
<accession>A0ABY4KIS1</accession>
<proteinExistence type="predicted"/>
<keyword evidence="2" id="KW-1185">Reference proteome</keyword>
<evidence type="ECO:0000313" key="1">
    <source>
        <dbReference type="EMBL" id="UPQ80736.1"/>
    </source>
</evidence>
<evidence type="ECO:0000313" key="2">
    <source>
        <dbReference type="Proteomes" id="UP000830583"/>
    </source>
</evidence>
<organism evidence="1 2">
    <name type="scientific">Flavobacterium azooxidireducens</name>
    <dbReference type="NCBI Taxonomy" id="1871076"/>
    <lineage>
        <taxon>Bacteria</taxon>
        <taxon>Pseudomonadati</taxon>
        <taxon>Bacteroidota</taxon>
        <taxon>Flavobacteriia</taxon>
        <taxon>Flavobacteriales</taxon>
        <taxon>Flavobacteriaceae</taxon>
        <taxon>Flavobacterium</taxon>
    </lineage>
</organism>
<dbReference type="Proteomes" id="UP000830583">
    <property type="component" value="Chromosome"/>
</dbReference>
<reference evidence="1" key="1">
    <citation type="submission" date="2022-04" db="EMBL/GenBank/DDBJ databases">
        <title>Consumption of N2O by Flavobacterium azooxidireducens sp. nov. isolated from Decomposing Leaf Litter of Phragmites australis (Cav.).</title>
        <authorList>
            <person name="Behrendt U."/>
            <person name="Spanner T."/>
            <person name="Augustin J."/>
            <person name="Horn M.A."/>
            <person name="Kolb S."/>
            <person name="Ulrich A."/>
        </authorList>
    </citation>
    <scope>NUCLEOTIDE SEQUENCE</scope>
    <source>
        <strain evidence="1">IGB 4-14</strain>
    </source>
</reference>
<gene>
    <name evidence="1" type="ORF">M0M57_07825</name>
</gene>
<protein>
    <submittedName>
        <fullName evidence="1">Uncharacterized protein</fullName>
    </submittedName>
</protein>
<dbReference type="EMBL" id="CP096205">
    <property type="protein sequence ID" value="UPQ80736.1"/>
    <property type="molecule type" value="Genomic_DNA"/>
</dbReference>